<gene>
    <name evidence="2" type="ORF">B7C42_01886</name>
</gene>
<name>A0A231H9G7_9NOCA</name>
<organism evidence="2 3">
    <name type="scientific">Nocardia cerradoensis</name>
    <dbReference type="NCBI Taxonomy" id="85688"/>
    <lineage>
        <taxon>Bacteria</taxon>
        <taxon>Bacillati</taxon>
        <taxon>Actinomycetota</taxon>
        <taxon>Actinomycetes</taxon>
        <taxon>Mycobacteriales</taxon>
        <taxon>Nocardiaceae</taxon>
        <taxon>Nocardia</taxon>
    </lineage>
</organism>
<dbReference type="InterPro" id="IPR042070">
    <property type="entry name" value="PucR_C-HTH_sf"/>
</dbReference>
<dbReference type="Gene3D" id="1.10.10.2840">
    <property type="entry name" value="PucR C-terminal helix-turn-helix domain"/>
    <property type="match status" value="1"/>
</dbReference>
<keyword evidence="3" id="KW-1185">Reference proteome</keyword>
<evidence type="ECO:0000259" key="1">
    <source>
        <dbReference type="Pfam" id="PF13556"/>
    </source>
</evidence>
<comment type="caution">
    <text evidence="2">The sequence shown here is derived from an EMBL/GenBank/DDBJ whole genome shotgun (WGS) entry which is preliminary data.</text>
</comment>
<accession>A0A231H9G7</accession>
<evidence type="ECO:0000313" key="2">
    <source>
        <dbReference type="EMBL" id="OXR45594.1"/>
    </source>
</evidence>
<dbReference type="RefSeq" id="WP_039783976.1">
    <property type="nucleotide sequence ID" value="NZ_JAAXOR010000001.1"/>
</dbReference>
<proteinExistence type="predicted"/>
<dbReference type="Pfam" id="PF13556">
    <property type="entry name" value="HTH_30"/>
    <property type="match status" value="1"/>
</dbReference>
<reference evidence="2 3" key="1">
    <citation type="submission" date="2017-07" db="EMBL/GenBank/DDBJ databases">
        <title>First draft Genome Sequence of Nocardia cerradoensis isolated from human infection.</title>
        <authorList>
            <person name="Carrasco G."/>
        </authorList>
    </citation>
    <scope>NUCLEOTIDE SEQUENCE [LARGE SCALE GENOMIC DNA]</scope>
    <source>
        <strain evidence="2 3">CNM20130759</strain>
    </source>
</reference>
<dbReference type="AlphaFoldDB" id="A0A231H9G7"/>
<dbReference type="EMBL" id="NGAF01000003">
    <property type="protein sequence ID" value="OXR45594.1"/>
    <property type="molecule type" value="Genomic_DNA"/>
</dbReference>
<feature type="domain" description="PucR C-terminal helix-turn-helix" evidence="1">
    <location>
        <begin position="272"/>
        <end position="321"/>
    </location>
</feature>
<dbReference type="InterPro" id="IPR025736">
    <property type="entry name" value="PucR_C-HTH_dom"/>
</dbReference>
<protein>
    <recommendedName>
        <fullName evidence="1">PucR C-terminal helix-turn-helix domain-containing protein</fullName>
    </recommendedName>
</protein>
<dbReference type="Proteomes" id="UP000215506">
    <property type="component" value="Unassembled WGS sequence"/>
</dbReference>
<evidence type="ECO:0000313" key="3">
    <source>
        <dbReference type="Proteomes" id="UP000215506"/>
    </source>
</evidence>
<sequence length="350" mass="38060">MREWIVKLNTIDGGAAEALRVVQHFDALVDQKSSALAMLRAAAVLADCPAGLEDPERGLRVGVDAAGRTLADAGSATALRQVQRFEGITVWLDRQESPWPLDHLILERFARSLHAVKKSRDTSPVVAALRTVCDSTVLPAERDNALRRLGVGPTVTVVVTHAADARRMPPGLVVDEHQINLFSGSVAPDTVPRDIAAGIHTCAATEVHRGWQHARTALRIAVELTTGEPTHVRYEQLGCIATVVESVDAEAAAQAPDVRRVIELQAQRPWVVATLEAVLSHSSIREVARLQNLHHSTMRQRIDWLERQLGYPPLSSAGYARASTTLTLWRIAMAAERRHPAGTPAAVACR</sequence>